<dbReference type="PANTHER" id="PTHR40084:SF1">
    <property type="entry name" value="PHOSPHOTRANSFERASE"/>
    <property type="match status" value="1"/>
</dbReference>
<dbReference type="PANTHER" id="PTHR40084">
    <property type="entry name" value="PHOSPHOHYDROLASE, PHP FAMILY"/>
    <property type="match status" value="1"/>
</dbReference>
<protein>
    <submittedName>
        <fullName evidence="1">DNA helicase UvrD</fullName>
    </submittedName>
</protein>
<dbReference type="EMBL" id="PEVC01000009">
    <property type="protein sequence ID" value="PIV01856.1"/>
    <property type="molecule type" value="Genomic_DNA"/>
</dbReference>
<organism evidence="1 2">
    <name type="scientific">Candidatus Shapirobacteria bacterium CG03_land_8_20_14_0_80_39_12</name>
    <dbReference type="NCBI Taxonomy" id="1974879"/>
    <lineage>
        <taxon>Bacteria</taxon>
        <taxon>Candidatus Shapironibacteriota</taxon>
    </lineage>
</organism>
<keyword evidence="1" id="KW-0378">Hydrolase</keyword>
<keyword evidence="1" id="KW-0067">ATP-binding</keyword>
<comment type="caution">
    <text evidence="1">The sequence shown here is derived from an EMBL/GenBank/DDBJ whole genome shotgun (WGS) entry which is preliminary data.</text>
</comment>
<dbReference type="Proteomes" id="UP000229631">
    <property type="component" value="Unassembled WGS sequence"/>
</dbReference>
<evidence type="ECO:0000313" key="2">
    <source>
        <dbReference type="Proteomes" id="UP000229631"/>
    </source>
</evidence>
<keyword evidence="1" id="KW-0347">Helicase</keyword>
<feature type="non-terminal residue" evidence="1">
    <location>
        <position position="1"/>
    </location>
</feature>
<gene>
    <name evidence="1" type="ORF">COS54_00300</name>
</gene>
<dbReference type="GO" id="GO:0004386">
    <property type="term" value="F:helicase activity"/>
    <property type="evidence" value="ECO:0007669"/>
    <property type="project" value="UniProtKB-KW"/>
</dbReference>
<dbReference type="InterPro" id="IPR016195">
    <property type="entry name" value="Pol/histidinol_Pase-like"/>
</dbReference>
<sequence length="352" mass="39153">IHNIVIAPSFLVVEKLNQELKNRGCNLMSDGRPIISLSARDLLDLVLSIDKNCLLIPAHIWTSWFSLFGSKSGYDSIEECFGNLSKYIYAIETGLSSTPAMNWQIKDLDSRRILSFSDAHSPANLGREATVLEIEKLGYKEIKEAITGIGGKIANTVEFYPEEGKYYYTGHRNCGIKQTPEETEKLGTTCPVCGKPLTVGVMHRVMQLSSHKEQSTENSLRARSEASKVHRDNFGVRWIEKESRPPYVSLVPLREIIAEVKGVGKLAKGVEEEYQKLITVLGSELSILLKVKTEEISKAGGEKLAEGIAKVRQGDICINPGFDGEYGMVKIWSDKKDAIAKEKNEQTSLFVN</sequence>
<name>A0A2M7BFI2_9BACT</name>
<dbReference type="SUPFAM" id="SSF89550">
    <property type="entry name" value="PHP domain-like"/>
    <property type="match status" value="1"/>
</dbReference>
<dbReference type="AlphaFoldDB" id="A0A2M7BFI2"/>
<accession>A0A2M7BFI2</accession>
<evidence type="ECO:0000313" key="1">
    <source>
        <dbReference type="EMBL" id="PIV01856.1"/>
    </source>
</evidence>
<reference evidence="2" key="1">
    <citation type="submission" date="2017-09" db="EMBL/GenBank/DDBJ databases">
        <title>Depth-based differentiation of microbial function through sediment-hosted aquifers and enrichment of novel symbionts in the deep terrestrial subsurface.</title>
        <authorList>
            <person name="Probst A.J."/>
            <person name="Ladd B."/>
            <person name="Jarett J.K."/>
            <person name="Geller-Mcgrath D.E."/>
            <person name="Sieber C.M.K."/>
            <person name="Emerson J.B."/>
            <person name="Anantharaman K."/>
            <person name="Thomas B.C."/>
            <person name="Malmstrom R."/>
            <person name="Stieglmeier M."/>
            <person name="Klingl A."/>
            <person name="Woyke T."/>
            <person name="Ryan C.M."/>
            <person name="Banfield J.F."/>
        </authorList>
    </citation>
    <scope>NUCLEOTIDE SEQUENCE [LARGE SCALE GENOMIC DNA]</scope>
</reference>
<keyword evidence="1" id="KW-0547">Nucleotide-binding</keyword>
<dbReference type="CDD" id="cd19067">
    <property type="entry name" value="PfuEndoQ-like"/>
    <property type="match status" value="1"/>
</dbReference>
<proteinExistence type="predicted"/>